<feature type="domain" description="Histidine kinase" evidence="8">
    <location>
        <begin position="396"/>
        <end position="615"/>
    </location>
</feature>
<gene>
    <name evidence="9" type="ORF">ULMA_12230</name>
</gene>
<sequence>MEFYKIITLNFSLKKIALIFVIFFSTNAIYAQQTTNEQIKRVQRTIFIFNLAGQVAWPSSNDAEIFTIGVLGTDRTLVDLKSMALKRKIGGKKVEVVSFSSVKDINNIQLLYVNKNLNFDINYIIKHIHNKGILLISEDYNYNTSMINMVSVGTSFEYEINNGLLIAENFIVAPSLGEYAVTSAEKWKNLFSVTKKELEKEQQINLENEAEILKNQTIISDNNITIGDQKNAIDTQVNKINASEKLLQTQQDSLASLLTDNVLQAKKYEEKLLLEKELEKTITNQLLLVDAQQEAITNSKAVLKAQQLDLEEKEVQINERQKTLDEQNLTIEDQRNTTILLGAIVGVLLLSGLLLYLSYRSKRRLAKELELKNIEAAKQAKILASKNKELEQFAYVASHDLQEPLNSIISLIGILNDEYGDAFDDVGKQSLVFITESSNRMRELIKALLRHSKLGNIDTFKLVNTQKLLVEITKDLDSVISNTQAEINFDSMPTIMASEVELRLVFQNLITNAIKFIAPGTKPLINIKAVSLSNTTETEKNIWQFSVADNGIGIPQKYKERIFSIFQRLHSHDTYSGTGIGLAHVKKIIDAHGGDVWVTSEEGKGSTFYFTIPNE</sequence>
<dbReference type="SUPFAM" id="SSF47384">
    <property type="entry name" value="Homodimeric domain of signal transducing histidine kinase"/>
    <property type="match status" value="1"/>
</dbReference>
<feature type="coiled-coil region" evidence="6">
    <location>
        <begin position="303"/>
        <end position="330"/>
    </location>
</feature>
<dbReference type="OrthoDB" id="9781208at2"/>
<dbReference type="Gene3D" id="1.10.287.130">
    <property type="match status" value="1"/>
</dbReference>
<keyword evidence="7" id="KW-1133">Transmembrane helix</keyword>
<protein>
    <recommendedName>
        <fullName evidence="2">histidine kinase</fullName>
        <ecNumber evidence="2">2.7.13.3</ecNumber>
    </recommendedName>
</protein>
<keyword evidence="5" id="KW-0418">Kinase</keyword>
<dbReference type="EMBL" id="BKCG01000002">
    <property type="protein sequence ID" value="GER59115.1"/>
    <property type="molecule type" value="Genomic_DNA"/>
</dbReference>
<dbReference type="InterPro" id="IPR052162">
    <property type="entry name" value="Sensor_kinase/Photoreceptor"/>
</dbReference>
<dbReference type="InterPro" id="IPR004358">
    <property type="entry name" value="Sig_transdc_His_kin-like_C"/>
</dbReference>
<dbReference type="SUPFAM" id="SSF55874">
    <property type="entry name" value="ATPase domain of HSP90 chaperone/DNA topoisomerase II/histidine kinase"/>
    <property type="match status" value="1"/>
</dbReference>
<organism evidence="9 10">
    <name type="scientific">Patiriisocius marinus</name>
    <dbReference type="NCBI Taxonomy" id="1397112"/>
    <lineage>
        <taxon>Bacteria</taxon>
        <taxon>Pseudomonadati</taxon>
        <taxon>Bacteroidota</taxon>
        <taxon>Flavobacteriia</taxon>
        <taxon>Flavobacteriales</taxon>
        <taxon>Flavobacteriaceae</taxon>
        <taxon>Patiriisocius</taxon>
    </lineage>
</organism>
<dbReference type="Pfam" id="PF02518">
    <property type="entry name" value="HATPase_c"/>
    <property type="match status" value="1"/>
</dbReference>
<dbReference type="PRINTS" id="PR00344">
    <property type="entry name" value="BCTRLSENSOR"/>
</dbReference>
<dbReference type="SMART" id="SM00388">
    <property type="entry name" value="HisKA"/>
    <property type="match status" value="1"/>
</dbReference>
<feature type="transmembrane region" description="Helical" evidence="7">
    <location>
        <begin position="339"/>
        <end position="359"/>
    </location>
</feature>
<keyword evidence="3" id="KW-0597">Phosphoprotein</keyword>
<keyword evidence="7" id="KW-0812">Transmembrane</keyword>
<comment type="caution">
    <text evidence="9">The sequence shown here is derived from an EMBL/GenBank/DDBJ whole genome shotgun (WGS) entry which is preliminary data.</text>
</comment>
<dbReference type="Gene3D" id="3.30.565.10">
    <property type="entry name" value="Histidine kinase-like ATPase, C-terminal domain"/>
    <property type="match status" value="1"/>
</dbReference>
<dbReference type="InterPro" id="IPR005467">
    <property type="entry name" value="His_kinase_dom"/>
</dbReference>
<dbReference type="InterPro" id="IPR036890">
    <property type="entry name" value="HATPase_C_sf"/>
</dbReference>
<dbReference type="GO" id="GO:0000155">
    <property type="term" value="F:phosphorelay sensor kinase activity"/>
    <property type="evidence" value="ECO:0007669"/>
    <property type="project" value="InterPro"/>
</dbReference>
<keyword evidence="7" id="KW-0472">Membrane</keyword>
<keyword evidence="4" id="KW-0808">Transferase</keyword>
<dbReference type="PROSITE" id="PS50109">
    <property type="entry name" value="HIS_KIN"/>
    <property type="match status" value="1"/>
</dbReference>
<dbReference type="InterPro" id="IPR025293">
    <property type="entry name" value="YfiR/HmsC-like"/>
</dbReference>
<dbReference type="RefSeq" id="WP_151673188.1">
    <property type="nucleotide sequence ID" value="NZ_BKCG01000002.1"/>
</dbReference>
<evidence type="ECO:0000256" key="1">
    <source>
        <dbReference type="ARBA" id="ARBA00000085"/>
    </source>
</evidence>
<dbReference type="AlphaFoldDB" id="A0A5J4INM5"/>
<dbReference type="FunFam" id="3.30.565.10:FF:000006">
    <property type="entry name" value="Sensor histidine kinase WalK"/>
    <property type="match status" value="1"/>
</dbReference>
<evidence type="ECO:0000313" key="9">
    <source>
        <dbReference type="EMBL" id="GER59115.1"/>
    </source>
</evidence>
<dbReference type="PANTHER" id="PTHR43304">
    <property type="entry name" value="PHYTOCHROME-LIKE PROTEIN CPH1"/>
    <property type="match status" value="1"/>
</dbReference>
<evidence type="ECO:0000256" key="6">
    <source>
        <dbReference type="SAM" id="Coils"/>
    </source>
</evidence>
<dbReference type="CDD" id="cd00082">
    <property type="entry name" value="HisKA"/>
    <property type="match status" value="1"/>
</dbReference>
<evidence type="ECO:0000259" key="8">
    <source>
        <dbReference type="PROSITE" id="PS50109"/>
    </source>
</evidence>
<dbReference type="InterPro" id="IPR036097">
    <property type="entry name" value="HisK_dim/P_sf"/>
</dbReference>
<accession>A0A5J4INM5</accession>
<evidence type="ECO:0000256" key="3">
    <source>
        <dbReference type="ARBA" id="ARBA00022553"/>
    </source>
</evidence>
<evidence type="ECO:0000256" key="7">
    <source>
        <dbReference type="SAM" id="Phobius"/>
    </source>
</evidence>
<dbReference type="InterPro" id="IPR003661">
    <property type="entry name" value="HisK_dim/P_dom"/>
</dbReference>
<keyword evidence="10" id="KW-1185">Reference proteome</keyword>
<dbReference type="InterPro" id="IPR003594">
    <property type="entry name" value="HATPase_dom"/>
</dbReference>
<reference evidence="9 10" key="1">
    <citation type="submission" date="2019-08" db="EMBL/GenBank/DDBJ databases">
        <title>Draft genome sequence of Ulvibacter marinus type strain NBRC 109484.</title>
        <authorList>
            <person name="Kawano K."/>
            <person name="Ushijima N."/>
            <person name="Kihara M."/>
            <person name="Itoh H."/>
        </authorList>
    </citation>
    <scope>NUCLEOTIDE SEQUENCE [LARGE SCALE GENOMIC DNA]</scope>
    <source>
        <strain evidence="9 10">NBRC 109484</strain>
    </source>
</reference>
<evidence type="ECO:0000256" key="2">
    <source>
        <dbReference type="ARBA" id="ARBA00012438"/>
    </source>
</evidence>
<comment type="catalytic activity">
    <reaction evidence="1">
        <text>ATP + protein L-histidine = ADP + protein N-phospho-L-histidine.</text>
        <dbReference type="EC" id="2.7.13.3"/>
    </reaction>
</comment>
<keyword evidence="6" id="KW-0175">Coiled coil</keyword>
<proteinExistence type="predicted"/>
<dbReference type="Proteomes" id="UP000326509">
    <property type="component" value="Unassembled WGS sequence"/>
</dbReference>
<dbReference type="Pfam" id="PF13689">
    <property type="entry name" value="DUF4154"/>
    <property type="match status" value="1"/>
</dbReference>
<evidence type="ECO:0000313" key="10">
    <source>
        <dbReference type="Proteomes" id="UP000326509"/>
    </source>
</evidence>
<dbReference type="EC" id="2.7.13.3" evidence="2"/>
<name>A0A5J4INM5_9FLAO</name>
<dbReference type="PANTHER" id="PTHR43304:SF1">
    <property type="entry name" value="PAC DOMAIN-CONTAINING PROTEIN"/>
    <property type="match status" value="1"/>
</dbReference>
<dbReference type="Pfam" id="PF00512">
    <property type="entry name" value="HisKA"/>
    <property type="match status" value="1"/>
</dbReference>
<dbReference type="SMART" id="SM00387">
    <property type="entry name" value="HATPase_c"/>
    <property type="match status" value="1"/>
</dbReference>
<evidence type="ECO:0000256" key="4">
    <source>
        <dbReference type="ARBA" id="ARBA00022679"/>
    </source>
</evidence>
<evidence type="ECO:0000256" key="5">
    <source>
        <dbReference type="ARBA" id="ARBA00022777"/>
    </source>
</evidence>